<evidence type="ECO:0000313" key="2">
    <source>
        <dbReference type="EMBL" id="OGD91232.1"/>
    </source>
</evidence>
<feature type="domain" description="Glycosyl transferase family 1" evidence="1">
    <location>
        <begin position="199"/>
        <end position="346"/>
    </location>
</feature>
<dbReference type="AlphaFoldDB" id="A0A1F5GH94"/>
<dbReference type="Proteomes" id="UP000177124">
    <property type="component" value="Unassembled WGS sequence"/>
</dbReference>
<dbReference type="Pfam" id="PF00534">
    <property type="entry name" value="Glycos_transf_1"/>
    <property type="match status" value="1"/>
</dbReference>
<gene>
    <name evidence="2" type="ORF">A3D07_00695</name>
</gene>
<evidence type="ECO:0000313" key="3">
    <source>
        <dbReference type="Proteomes" id="UP000177124"/>
    </source>
</evidence>
<sequence>MKTCLVHDDFVQEGGAENLFAAIASIWPNAPIYTSLVDWNKLPESISRDRIISSFIQKISFSAKFHKLLLPLYPFAFESFNLDGFDLVISSTTRFAKSAITKPQTAHICYANNIPRFIWDLEMQKNYLPKLLAKIFVSYFSWLQKWDKAASSRVDFYIANSQNVQRRIKDNYGVTSQIIYPFADLDFYTVPKVHNWQLKSKNYFLIVTRLVRWKKVELAIDALAKSNSSLIIAGDGPDKKRLESIAKNGKVSVQFEGRVEKEKLKVLYQNARALIVTQEEDFGISMVEAQACGIPVIAYGKGGQKEIVLEAKTGLFFENQSAQSLKDAIKYFSGLKWSKAACRKNALRFSKDNFISNLRALVKKHAAKTIGV</sequence>
<proteinExistence type="predicted"/>
<evidence type="ECO:0000259" key="1">
    <source>
        <dbReference type="Pfam" id="PF00534"/>
    </source>
</evidence>
<accession>A0A1F5GH94</accession>
<dbReference type="STRING" id="1797716.A3D07_00695"/>
<dbReference type="Gene3D" id="3.40.50.2000">
    <property type="entry name" value="Glycogen Phosphorylase B"/>
    <property type="match status" value="2"/>
</dbReference>
<dbReference type="InterPro" id="IPR001296">
    <property type="entry name" value="Glyco_trans_1"/>
</dbReference>
<dbReference type="PANTHER" id="PTHR45947:SF3">
    <property type="entry name" value="SULFOQUINOVOSYL TRANSFERASE SQD2"/>
    <property type="match status" value="1"/>
</dbReference>
<dbReference type="InterPro" id="IPR050194">
    <property type="entry name" value="Glycosyltransferase_grp1"/>
</dbReference>
<dbReference type="PANTHER" id="PTHR45947">
    <property type="entry name" value="SULFOQUINOVOSYL TRANSFERASE SQD2"/>
    <property type="match status" value="1"/>
</dbReference>
<organism evidence="2 3">
    <name type="scientific">Candidatus Curtissbacteria bacterium RIFCSPHIGHO2_02_FULL_42_15</name>
    <dbReference type="NCBI Taxonomy" id="1797716"/>
    <lineage>
        <taxon>Bacteria</taxon>
        <taxon>Candidatus Curtissiibacteriota</taxon>
    </lineage>
</organism>
<reference evidence="2 3" key="1">
    <citation type="journal article" date="2016" name="Nat. Commun.">
        <title>Thousands of microbial genomes shed light on interconnected biogeochemical processes in an aquifer system.</title>
        <authorList>
            <person name="Anantharaman K."/>
            <person name="Brown C.T."/>
            <person name="Hug L.A."/>
            <person name="Sharon I."/>
            <person name="Castelle C.J."/>
            <person name="Probst A.J."/>
            <person name="Thomas B.C."/>
            <person name="Singh A."/>
            <person name="Wilkins M.J."/>
            <person name="Karaoz U."/>
            <person name="Brodie E.L."/>
            <person name="Williams K.H."/>
            <person name="Hubbard S.S."/>
            <person name="Banfield J.F."/>
        </authorList>
    </citation>
    <scope>NUCLEOTIDE SEQUENCE [LARGE SCALE GENOMIC DNA]</scope>
</reference>
<comment type="caution">
    <text evidence="2">The sequence shown here is derived from an EMBL/GenBank/DDBJ whole genome shotgun (WGS) entry which is preliminary data.</text>
</comment>
<dbReference type="EMBL" id="MFBF01000021">
    <property type="protein sequence ID" value="OGD91232.1"/>
    <property type="molecule type" value="Genomic_DNA"/>
</dbReference>
<protein>
    <recommendedName>
        <fullName evidence="1">Glycosyl transferase family 1 domain-containing protein</fullName>
    </recommendedName>
</protein>
<dbReference type="GO" id="GO:0016757">
    <property type="term" value="F:glycosyltransferase activity"/>
    <property type="evidence" value="ECO:0007669"/>
    <property type="project" value="InterPro"/>
</dbReference>
<name>A0A1F5GH94_9BACT</name>
<dbReference type="SUPFAM" id="SSF53756">
    <property type="entry name" value="UDP-Glycosyltransferase/glycogen phosphorylase"/>
    <property type="match status" value="1"/>
</dbReference>